<dbReference type="PANTHER" id="PTHR34822:SF1">
    <property type="entry name" value="GRPB FAMILY PROTEIN"/>
    <property type="match status" value="1"/>
</dbReference>
<proteinExistence type="predicted"/>
<organism evidence="1 2">
    <name type="scientific">Aeromicrobium ginsengisoli</name>
    <dbReference type="NCBI Taxonomy" id="363867"/>
    <lineage>
        <taxon>Bacteria</taxon>
        <taxon>Bacillati</taxon>
        <taxon>Actinomycetota</taxon>
        <taxon>Actinomycetes</taxon>
        <taxon>Propionibacteriales</taxon>
        <taxon>Nocardioidaceae</taxon>
        <taxon>Aeromicrobium</taxon>
    </lineage>
</organism>
<dbReference type="OrthoDB" id="9799092at2"/>
<name>A0A5M4FE19_9ACTN</name>
<dbReference type="Gene3D" id="3.30.460.10">
    <property type="entry name" value="Beta Polymerase, domain 2"/>
    <property type="match status" value="1"/>
</dbReference>
<protein>
    <submittedName>
        <fullName evidence="1">GrpB family protein</fullName>
    </submittedName>
</protein>
<dbReference type="AlphaFoldDB" id="A0A5M4FE19"/>
<dbReference type="PANTHER" id="PTHR34822">
    <property type="entry name" value="GRPB DOMAIN PROTEIN (AFU_ORTHOLOGUE AFUA_1G01530)"/>
    <property type="match status" value="1"/>
</dbReference>
<reference evidence="1" key="1">
    <citation type="submission" date="2019-09" db="EMBL/GenBank/DDBJ databases">
        <authorList>
            <person name="Li J."/>
        </authorList>
    </citation>
    <scope>NUCLEOTIDE SEQUENCE [LARGE SCALE GENOMIC DNA]</scope>
    <source>
        <strain evidence="1">JCM 14732</strain>
    </source>
</reference>
<evidence type="ECO:0000313" key="2">
    <source>
        <dbReference type="Proteomes" id="UP000380867"/>
    </source>
</evidence>
<keyword evidence="2" id="KW-1185">Reference proteome</keyword>
<sequence length="185" mass="20668">MSDDAVEYLLPPSRVDGTIELSPYDPQWPATFETLATGIRTALGPVATAVEHVGSTSVPGLPAKPIIDINLLVVDSADEPAYVPALEGIGYVLHLRERGWHQHRLLRLAEPRVNLHVFTTGSPEHDRMITFRDRLRTDPESFERYLATKQRLAAQHWERVQDYADEKSSVVEQILSDSQGSRSSS</sequence>
<dbReference type="InterPro" id="IPR043519">
    <property type="entry name" value="NT_sf"/>
</dbReference>
<dbReference type="SUPFAM" id="SSF81301">
    <property type="entry name" value="Nucleotidyltransferase"/>
    <property type="match status" value="1"/>
</dbReference>
<dbReference type="InterPro" id="IPR007344">
    <property type="entry name" value="GrpB/CoaE"/>
</dbReference>
<dbReference type="RefSeq" id="WP_149689033.1">
    <property type="nucleotide sequence ID" value="NZ_SDPQ02000002.1"/>
</dbReference>
<dbReference type="Pfam" id="PF04229">
    <property type="entry name" value="GrpB"/>
    <property type="match status" value="1"/>
</dbReference>
<accession>A0A5M4FE19</accession>
<comment type="caution">
    <text evidence="1">The sequence shown here is derived from an EMBL/GenBank/DDBJ whole genome shotgun (WGS) entry which is preliminary data.</text>
</comment>
<gene>
    <name evidence="1" type="ORF">ESP70_009455</name>
</gene>
<dbReference type="Proteomes" id="UP000380867">
    <property type="component" value="Unassembled WGS sequence"/>
</dbReference>
<dbReference type="EMBL" id="SDPQ02000002">
    <property type="protein sequence ID" value="KAA1397585.1"/>
    <property type="molecule type" value="Genomic_DNA"/>
</dbReference>
<evidence type="ECO:0000313" key="1">
    <source>
        <dbReference type="EMBL" id="KAA1397585.1"/>
    </source>
</evidence>